<comment type="caution">
    <text evidence="1">The sequence shown here is derived from an EMBL/GenBank/DDBJ whole genome shotgun (WGS) entry which is preliminary data.</text>
</comment>
<dbReference type="AlphaFoldDB" id="A0A0F9KUQ7"/>
<sequence length="102" mass="11777">MTKPTDADLNKAATLINWLGKRDYFTSDLENVFSGYEIEIAKAKATAVKKLIYRLKIYYEQANMNANSSLWTARERQTAITEVKRIKAEIDRLTVIRDYPNS</sequence>
<gene>
    <name evidence="1" type="ORF">LCGC14_1358840</name>
</gene>
<evidence type="ECO:0000313" key="1">
    <source>
        <dbReference type="EMBL" id="KKM78541.1"/>
    </source>
</evidence>
<accession>A0A0F9KUQ7</accession>
<organism evidence="1">
    <name type="scientific">marine sediment metagenome</name>
    <dbReference type="NCBI Taxonomy" id="412755"/>
    <lineage>
        <taxon>unclassified sequences</taxon>
        <taxon>metagenomes</taxon>
        <taxon>ecological metagenomes</taxon>
    </lineage>
</organism>
<name>A0A0F9KUQ7_9ZZZZ</name>
<reference evidence="1" key="1">
    <citation type="journal article" date="2015" name="Nature">
        <title>Complex archaea that bridge the gap between prokaryotes and eukaryotes.</title>
        <authorList>
            <person name="Spang A."/>
            <person name="Saw J.H."/>
            <person name="Jorgensen S.L."/>
            <person name="Zaremba-Niedzwiedzka K."/>
            <person name="Martijn J."/>
            <person name="Lind A.E."/>
            <person name="van Eijk R."/>
            <person name="Schleper C."/>
            <person name="Guy L."/>
            <person name="Ettema T.J."/>
        </authorList>
    </citation>
    <scope>NUCLEOTIDE SEQUENCE</scope>
</reference>
<proteinExistence type="predicted"/>
<protein>
    <submittedName>
        <fullName evidence="1">Uncharacterized protein</fullName>
    </submittedName>
</protein>
<dbReference type="EMBL" id="LAZR01008477">
    <property type="protein sequence ID" value="KKM78541.1"/>
    <property type="molecule type" value="Genomic_DNA"/>
</dbReference>